<feature type="region of interest" description="Disordered" evidence="1">
    <location>
        <begin position="131"/>
        <end position="155"/>
    </location>
</feature>
<proteinExistence type="predicted"/>
<protein>
    <submittedName>
        <fullName evidence="2">Uncharacterized protein</fullName>
    </submittedName>
</protein>
<feature type="region of interest" description="Disordered" evidence="1">
    <location>
        <begin position="1"/>
        <end position="66"/>
    </location>
</feature>
<sequence>MNWMVSAKKRVLQSKTGRRNQRQLQGPSRPWITASALKEPLAPTRGVSVVHDDKASSTTQGSLGNTVVRPTIPTYFKQFERNTTGKDATGPPEEVAAASHGDDQRDNDPPRCIFTPDQLRLFNDGKEVNEEGKHIKSSSEQHLNHCRSSPDDVNQLHYDDRVDQKKTAKKGPFNFFDHIYPRRTLAGNATALNAAVLNELPSPEMSSEMSEASIKSSVSLPDSPARHGGSSMDYTQLTADEPPLHTVASISPARVALFFSPHDRQVSPLSSDGSIELLGSKSRSSPPWKSTHRTLKRALMPSMQNSPKKVKYAQCLPLNAFYPPSFNAPRVSTRGARGVPVDPRNHYIR</sequence>
<feature type="compositionally biased region" description="Low complexity" evidence="1">
    <location>
        <begin position="203"/>
        <end position="219"/>
    </location>
</feature>
<evidence type="ECO:0000256" key="1">
    <source>
        <dbReference type="SAM" id="MobiDB-lite"/>
    </source>
</evidence>
<gene>
    <name evidence="2" type="ORF">AaE_013797</name>
</gene>
<feature type="compositionally biased region" description="Polar residues" evidence="1">
    <location>
        <begin position="56"/>
        <end position="65"/>
    </location>
</feature>
<feature type="region of interest" description="Disordered" evidence="1">
    <location>
        <begin position="81"/>
        <end position="110"/>
    </location>
</feature>
<reference evidence="2 3" key="1">
    <citation type="submission" date="2019-06" db="EMBL/GenBank/DDBJ databases">
        <title>Genomics analysis of Aphanomyces spp. identifies a new class of oomycete effector associated with host adaptation.</title>
        <authorList>
            <person name="Gaulin E."/>
        </authorList>
    </citation>
    <scope>NUCLEOTIDE SEQUENCE [LARGE SCALE GENOMIC DNA]</scope>
    <source>
        <strain evidence="2 3">E</strain>
    </source>
</reference>
<organism evidence="2 3">
    <name type="scientific">Aphanomyces astaci</name>
    <name type="common">Crayfish plague agent</name>
    <dbReference type="NCBI Taxonomy" id="112090"/>
    <lineage>
        <taxon>Eukaryota</taxon>
        <taxon>Sar</taxon>
        <taxon>Stramenopiles</taxon>
        <taxon>Oomycota</taxon>
        <taxon>Saprolegniomycetes</taxon>
        <taxon>Saprolegniales</taxon>
        <taxon>Verrucalvaceae</taxon>
        <taxon>Aphanomyces</taxon>
    </lineage>
</organism>
<feature type="compositionally biased region" description="Basic and acidic residues" evidence="1">
    <location>
        <begin position="131"/>
        <end position="143"/>
    </location>
</feature>
<accession>A0A6A4Z973</accession>
<feature type="region of interest" description="Disordered" evidence="1">
    <location>
        <begin position="203"/>
        <end position="231"/>
    </location>
</feature>
<comment type="caution">
    <text evidence="2">The sequence shown here is derived from an EMBL/GenBank/DDBJ whole genome shotgun (WGS) entry which is preliminary data.</text>
</comment>
<dbReference type="AlphaFoldDB" id="A0A6A4Z973"/>
<dbReference type="Proteomes" id="UP000469452">
    <property type="component" value="Unassembled WGS sequence"/>
</dbReference>
<feature type="compositionally biased region" description="Basic and acidic residues" evidence="1">
    <location>
        <begin position="100"/>
        <end position="109"/>
    </location>
</feature>
<dbReference type="EMBL" id="VJMI01019554">
    <property type="protein sequence ID" value="KAF0707044.1"/>
    <property type="molecule type" value="Genomic_DNA"/>
</dbReference>
<evidence type="ECO:0000313" key="3">
    <source>
        <dbReference type="Proteomes" id="UP000469452"/>
    </source>
</evidence>
<name>A0A6A4Z973_APHAT</name>
<feature type="compositionally biased region" description="Basic residues" evidence="1">
    <location>
        <begin position="7"/>
        <end position="21"/>
    </location>
</feature>
<dbReference type="VEuPathDB" id="FungiDB:H257_12907"/>
<evidence type="ECO:0000313" key="2">
    <source>
        <dbReference type="EMBL" id="KAF0707044.1"/>
    </source>
</evidence>